<reference evidence="4" key="1">
    <citation type="journal article" date="2019" name="Int. J. Syst. Evol. Microbiol.">
        <title>The Global Catalogue of Microorganisms (GCM) 10K type strain sequencing project: providing services to taxonomists for standard genome sequencing and annotation.</title>
        <authorList>
            <consortium name="The Broad Institute Genomics Platform"/>
            <consortium name="The Broad Institute Genome Sequencing Center for Infectious Disease"/>
            <person name="Wu L."/>
            <person name="Ma J."/>
        </authorList>
    </citation>
    <scope>NUCLEOTIDE SEQUENCE [LARGE SCALE GENOMIC DNA]</scope>
    <source>
        <strain evidence="4">JCM 16259</strain>
    </source>
</reference>
<feature type="compositionally biased region" description="Low complexity" evidence="1">
    <location>
        <begin position="286"/>
        <end position="296"/>
    </location>
</feature>
<sequence length="310" mass="34260">MLRPAGAAGVGEADLGLPRVNSEPACPVGVFTEQDEQVARPRGLLTVRACWWAVRQLRREHASVLGLARQLGTSWKTVWRSAKPLLQVMDVDPARFEGVQVLGVDEHIWHHVSPLKRGPKELTGMVNLTGDRDGTTRARLLDLVPGRSGAVYAGWLNERDAAFRAGVQIATLDPFQGYKNAVDDQLEDAVAVVDTFHVVKLGGHAVDEVRRRVQQETLGHRGHARDPLYGIRMILRCGRERLTERQEARLEAAVGADERHDEVFVAWQAGQQLRSAFHQKDLAQGRRTPSTSSPRSPRARSRRSPASAGP</sequence>
<evidence type="ECO:0000313" key="3">
    <source>
        <dbReference type="EMBL" id="GAA2468987.1"/>
    </source>
</evidence>
<name>A0ABP5XUS6_9MICO</name>
<accession>A0ABP5XUS6</accession>
<feature type="region of interest" description="Disordered" evidence="1">
    <location>
        <begin position="276"/>
        <end position="310"/>
    </location>
</feature>
<dbReference type="Pfam" id="PF01610">
    <property type="entry name" value="DDE_Tnp_ISL3"/>
    <property type="match status" value="1"/>
</dbReference>
<dbReference type="Proteomes" id="UP001500730">
    <property type="component" value="Unassembled WGS sequence"/>
</dbReference>
<comment type="caution">
    <text evidence="3">The sequence shown here is derived from an EMBL/GenBank/DDBJ whole genome shotgun (WGS) entry which is preliminary data.</text>
</comment>
<proteinExistence type="predicted"/>
<evidence type="ECO:0000256" key="1">
    <source>
        <dbReference type="SAM" id="MobiDB-lite"/>
    </source>
</evidence>
<evidence type="ECO:0000313" key="4">
    <source>
        <dbReference type="Proteomes" id="UP001500730"/>
    </source>
</evidence>
<dbReference type="PANTHER" id="PTHR33498:SF1">
    <property type="entry name" value="TRANSPOSASE FOR INSERTION SEQUENCE ELEMENT IS1557"/>
    <property type="match status" value="1"/>
</dbReference>
<keyword evidence="4" id="KW-1185">Reference proteome</keyword>
<feature type="domain" description="Transposase IS204/IS1001/IS1096/IS1165 DDE" evidence="2">
    <location>
        <begin position="102"/>
        <end position="287"/>
    </location>
</feature>
<dbReference type="InterPro" id="IPR002560">
    <property type="entry name" value="Transposase_DDE"/>
</dbReference>
<dbReference type="PANTHER" id="PTHR33498">
    <property type="entry name" value="TRANSPOSASE FOR INSERTION SEQUENCE ELEMENT IS1557"/>
    <property type="match status" value="1"/>
</dbReference>
<dbReference type="InterPro" id="IPR047951">
    <property type="entry name" value="Transpos_ISL3"/>
</dbReference>
<dbReference type="EMBL" id="BAAARE010000001">
    <property type="protein sequence ID" value="GAA2468987.1"/>
    <property type="molecule type" value="Genomic_DNA"/>
</dbReference>
<evidence type="ECO:0000259" key="2">
    <source>
        <dbReference type="Pfam" id="PF01610"/>
    </source>
</evidence>
<organism evidence="3 4">
    <name type="scientific">Terrabacter carboxydivorans</name>
    <dbReference type="NCBI Taxonomy" id="619730"/>
    <lineage>
        <taxon>Bacteria</taxon>
        <taxon>Bacillati</taxon>
        <taxon>Actinomycetota</taxon>
        <taxon>Actinomycetes</taxon>
        <taxon>Micrococcales</taxon>
        <taxon>Intrasporangiaceae</taxon>
        <taxon>Terrabacter</taxon>
    </lineage>
</organism>
<protein>
    <recommendedName>
        <fullName evidence="2">Transposase IS204/IS1001/IS1096/IS1165 DDE domain-containing protein</fullName>
    </recommendedName>
</protein>
<gene>
    <name evidence="3" type="ORF">GCM10009858_02870</name>
</gene>